<dbReference type="EMBL" id="JAHHIF010000041">
    <property type="protein sequence ID" value="MBW4547468.1"/>
    <property type="molecule type" value="Genomic_DNA"/>
</dbReference>
<gene>
    <name evidence="3" type="ORF">KME25_23955</name>
</gene>
<dbReference type="PANTHER" id="PTHR35579:SF6">
    <property type="entry name" value="DUF324 DOMAIN-CONTAINING PROTEIN"/>
    <property type="match status" value="1"/>
</dbReference>
<evidence type="ECO:0000313" key="3">
    <source>
        <dbReference type="EMBL" id="MBW4547468.1"/>
    </source>
</evidence>
<dbReference type="Pfam" id="PF03787">
    <property type="entry name" value="RAMPs"/>
    <property type="match status" value="2"/>
</dbReference>
<feature type="domain" description="CRISPR type III-associated protein" evidence="2">
    <location>
        <begin position="270"/>
        <end position="441"/>
    </location>
</feature>
<dbReference type="InterPro" id="IPR052216">
    <property type="entry name" value="CRISPR_Csm3_endoribonuclease"/>
</dbReference>
<evidence type="ECO:0000313" key="4">
    <source>
        <dbReference type="Proteomes" id="UP000753908"/>
    </source>
</evidence>
<dbReference type="PANTHER" id="PTHR35579">
    <property type="entry name" value="CRISPR SYSTEM CMS ENDORIBONUCLEASE CSM3"/>
    <property type="match status" value="1"/>
</dbReference>
<evidence type="ECO:0000256" key="1">
    <source>
        <dbReference type="ARBA" id="ARBA00023118"/>
    </source>
</evidence>
<keyword evidence="1" id="KW-0051">Antiviral defense</keyword>
<reference evidence="3" key="1">
    <citation type="submission" date="2021-05" db="EMBL/GenBank/DDBJ databases">
        <authorList>
            <person name="Pietrasiak N."/>
            <person name="Ward R."/>
            <person name="Stajich J.E."/>
            <person name="Kurbessoian T."/>
        </authorList>
    </citation>
    <scope>NUCLEOTIDE SEQUENCE</scope>
    <source>
        <strain evidence="3">CPER-KK1</strain>
    </source>
</reference>
<accession>A0A951UBH7</accession>
<sequence>MNREREGRLIIKRIIVRGVLVLNTPTCLGNGDAEGPTDLMLLRDSISPKALLTGSSIAGALRNYLHEYERDYGKIERRQDIAAKLFGDLFAYEDEKHLAEKQKLDIKKQDTQSPLIINDALSSDIPIVELRDGVKIDSATGTAADKAKYDLELLTAGTQFPLSFELLIDKESDENQLREALALALEGLKSSEISIGMKKRRGFGRCHVGEWQVWEFDFNKHSDRLAWLTFDRSWSESYAKQPNISESIAEALGVTIKQQDKRDRFSIQATFKLASPLLIRSGQDSTGCAPDVVHLRSHRDGQLEPVLSGTSLAGVLRHRAERIVNTLGKHQAIVKDLFGFVEEDSKQAKASRLVVHESVIENTADLVQNRIAIDRFTGGAYHGALFSEQPIFGSDETRLTLELELRQPKKAEIGLLLLLLKDLWTSDLPVGGESSIGRGRLQGIKATIIRQIPGEAVQTWTIFQDGERLQVSEADADADALEAFVSDFSGEVAA</sequence>
<reference evidence="3" key="2">
    <citation type="journal article" date="2022" name="Microbiol. Resour. Announc.">
        <title>Metagenome Sequencing to Explore Phylogenomics of Terrestrial Cyanobacteria.</title>
        <authorList>
            <person name="Ward R.D."/>
            <person name="Stajich J.E."/>
            <person name="Johansen J.R."/>
            <person name="Huntemann M."/>
            <person name="Clum A."/>
            <person name="Foster B."/>
            <person name="Foster B."/>
            <person name="Roux S."/>
            <person name="Palaniappan K."/>
            <person name="Varghese N."/>
            <person name="Mukherjee S."/>
            <person name="Reddy T.B.K."/>
            <person name="Daum C."/>
            <person name="Copeland A."/>
            <person name="Chen I.A."/>
            <person name="Ivanova N.N."/>
            <person name="Kyrpides N.C."/>
            <person name="Shapiro N."/>
            <person name="Eloe-Fadrosh E.A."/>
            <person name="Pietrasiak N."/>
        </authorList>
    </citation>
    <scope>NUCLEOTIDE SEQUENCE</scope>
    <source>
        <strain evidence="3">CPER-KK1</strain>
    </source>
</reference>
<protein>
    <recommendedName>
        <fullName evidence="2">CRISPR type III-associated protein domain-containing protein</fullName>
    </recommendedName>
</protein>
<dbReference type="Proteomes" id="UP000753908">
    <property type="component" value="Unassembled WGS sequence"/>
</dbReference>
<dbReference type="InterPro" id="IPR005537">
    <property type="entry name" value="RAMP_III_fam"/>
</dbReference>
<feature type="domain" description="CRISPR type III-associated protein" evidence="2">
    <location>
        <begin position="22"/>
        <end position="206"/>
    </location>
</feature>
<comment type="caution">
    <text evidence="3">The sequence shown here is derived from an EMBL/GenBank/DDBJ whole genome shotgun (WGS) entry which is preliminary data.</text>
</comment>
<organism evidence="3 4">
    <name type="scientific">Symplocastrum torsivum CPER-KK1</name>
    <dbReference type="NCBI Taxonomy" id="450513"/>
    <lineage>
        <taxon>Bacteria</taxon>
        <taxon>Bacillati</taxon>
        <taxon>Cyanobacteriota</taxon>
        <taxon>Cyanophyceae</taxon>
        <taxon>Oscillatoriophycideae</taxon>
        <taxon>Oscillatoriales</taxon>
        <taxon>Microcoleaceae</taxon>
        <taxon>Symplocastrum</taxon>
    </lineage>
</organism>
<dbReference type="GO" id="GO:0051607">
    <property type="term" value="P:defense response to virus"/>
    <property type="evidence" value="ECO:0007669"/>
    <property type="project" value="UniProtKB-KW"/>
</dbReference>
<evidence type="ECO:0000259" key="2">
    <source>
        <dbReference type="Pfam" id="PF03787"/>
    </source>
</evidence>
<dbReference type="CDD" id="cd09726">
    <property type="entry name" value="RAMP_I_III"/>
    <property type="match status" value="2"/>
</dbReference>
<name>A0A951UBH7_9CYAN</name>
<proteinExistence type="predicted"/>
<dbReference type="AlphaFoldDB" id="A0A951UBH7"/>